<dbReference type="RefSeq" id="WP_181756890.1">
    <property type="nucleotide sequence ID" value="NZ_CP091947.1"/>
</dbReference>
<protein>
    <recommendedName>
        <fullName evidence="3">Lipoprotein</fullName>
    </recommendedName>
</protein>
<reference evidence="1" key="1">
    <citation type="submission" date="2022-02" db="EMBL/GenBank/DDBJ databases">
        <title>The genetically variable rfb locus in Leptospira is a mobile cassette and a molecular signature of serovar identity.</title>
        <authorList>
            <person name="Nieves C."/>
            <person name="Vincent A.T."/>
            <person name="Zarantonelli L."/>
            <person name="Picardeau M."/>
            <person name="Veyrier F.J."/>
            <person name="Buschiazzo A."/>
        </authorList>
    </citation>
    <scope>NUCLEOTIDE SEQUENCE</scope>
    <source>
        <strain evidence="1">IP1512017</strain>
    </source>
</reference>
<evidence type="ECO:0000313" key="1">
    <source>
        <dbReference type="EMBL" id="UOG58207.1"/>
    </source>
</evidence>
<proteinExistence type="predicted"/>
<organism evidence="1 2">
    <name type="scientific">Leptospira noguchii</name>
    <dbReference type="NCBI Taxonomy" id="28182"/>
    <lineage>
        <taxon>Bacteria</taxon>
        <taxon>Pseudomonadati</taxon>
        <taxon>Spirochaetota</taxon>
        <taxon>Spirochaetia</taxon>
        <taxon>Leptospirales</taxon>
        <taxon>Leptospiraceae</taxon>
        <taxon>Leptospira</taxon>
    </lineage>
</organism>
<dbReference type="EMBL" id="CP091957">
    <property type="protein sequence ID" value="UOG58207.1"/>
    <property type="molecule type" value="Genomic_DNA"/>
</dbReference>
<dbReference type="Proteomes" id="UP000829829">
    <property type="component" value="Chromosome 1"/>
</dbReference>
<evidence type="ECO:0008006" key="3">
    <source>
        <dbReference type="Google" id="ProtNLM"/>
    </source>
</evidence>
<evidence type="ECO:0000313" key="2">
    <source>
        <dbReference type="Proteomes" id="UP000829829"/>
    </source>
</evidence>
<sequence length="192" mass="23482">MKKEIFSILFLISCSMKPNISSETVQRGKNLEKIPLVSIDEFFQLWLQNQKYPKMAGINFEKLFEDKEFQYFGKKEWNRFIPVSKWRFFKIQKEILNKEFPNYESVFKQELNGHFQNQILSNLPDWKFYLDIKTKRVDKENCIDPYQYSYTLVENKIILTMKWNVENCEELISFKNKTYQLVYDLRKKKFEE</sequence>
<dbReference type="AlphaFoldDB" id="A0AAE9GJB7"/>
<gene>
    <name evidence="1" type="ORF">MAL03_09065</name>
</gene>
<accession>A0AAE9GJB7</accession>
<name>A0AAE9GJB7_9LEPT</name>